<evidence type="ECO:0000256" key="1">
    <source>
        <dbReference type="SAM" id="Coils"/>
    </source>
</evidence>
<feature type="compositionally biased region" description="Basic and acidic residues" evidence="2">
    <location>
        <begin position="57"/>
        <end position="76"/>
    </location>
</feature>
<evidence type="ECO:0000256" key="2">
    <source>
        <dbReference type="SAM" id="MobiDB-lite"/>
    </source>
</evidence>
<name>A0A7S2ZJQ7_9RHOD</name>
<protein>
    <recommendedName>
        <fullName evidence="4">BZIP domain-containing protein</fullName>
    </recommendedName>
</protein>
<organism evidence="3">
    <name type="scientific">Rhodosorus marinus</name>
    <dbReference type="NCBI Taxonomy" id="101924"/>
    <lineage>
        <taxon>Eukaryota</taxon>
        <taxon>Rhodophyta</taxon>
        <taxon>Stylonematophyceae</taxon>
        <taxon>Stylonematales</taxon>
        <taxon>Stylonemataceae</taxon>
        <taxon>Rhodosorus</taxon>
    </lineage>
</organism>
<evidence type="ECO:0000313" key="3">
    <source>
        <dbReference type="EMBL" id="CAE0042345.1"/>
    </source>
</evidence>
<dbReference type="Gene3D" id="1.20.5.170">
    <property type="match status" value="1"/>
</dbReference>
<accession>A0A7S2ZJQ7</accession>
<dbReference type="AlphaFoldDB" id="A0A7S2ZJQ7"/>
<evidence type="ECO:0008006" key="4">
    <source>
        <dbReference type="Google" id="ProtNLM"/>
    </source>
</evidence>
<feature type="region of interest" description="Disordered" evidence="2">
    <location>
        <begin position="1"/>
        <end position="76"/>
    </location>
</feature>
<dbReference type="SUPFAM" id="SSF57959">
    <property type="entry name" value="Leucine zipper domain"/>
    <property type="match status" value="1"/>
</dbReference>
<dbReference type="GO" id="GO:0003700">
    <property type="term" value="F:DNA-binding transcription factor activity"/>
    <property type="evidence" value="ECO:0007669"/>
    <property type="project" value="InterPro"/>
</dbReference>
<proteinExistence type="predicted"/>
<sequence length="143" mass="16226">MIGVMSEGASEGGSREIGQELSAPVKRKLRRQVLAEKKRQQKKPQGIQKPSRSRSASQKDEGKTEEALSHRVLRSRELAMNARQKKKEKLDSLQTEISKLQEKATELETENKELLWKVGNLSQPSLFAARSEFSFNAFNRCNL</sequence>
<dbReference type="EMBL" id="HBHW01013165">
    <property type="protein sequence ID" value="CAE0042345.1"/>
    <property type="molecule type" value="Transcribed_RNA"/>
</dbReference>
<keyword evidence="1" id="KW-0175">Coiled coil</keyword>
<feature type="coiled-coil region" evidence="1">
    <location>
        <begin position="76"/>
        <end position="117"/>
    </location>
</feature>
<gene>
    <name evidence="3" type="ORF">RMAR00112_LOCUS10310</name>
</gene>
<dbReference type="InterPro" id="IPR046347">
    <property type="entry name" value="bZIP_sf"/>
</dbReference>
<reference evidence="3" key="1">
    <citation type="submission" date="2021-01" db="EMBL/GenBank/DDBJ databases">
        <authorList>
            <person name="Corre E."/>
            <person name="Pelletier E."/>
            <person name="Niang G."/>
            <person name="Scheremetjew M."/>
            <person name="Finn R."/>
            <person name="Kale V."/>
            <person name="Holt S."/>
            <person name="Cochrane G."/>
            <person name="Meng A."/>
            <person name="Brown T."/>
            <person name="Cohen L."/>
        </authorList>
    </citation>
    <scope>NUCLEOTIDE SEQUENCE</scope>
    <source>
        <strain evidence="3">CCMP 769</strain>
    </source>
</reference>